<evidence type="ECO:0000259" key="3">
    <source>
        <dbReference type="Pfam" id="PF00437"/>
    </source>
</evidence>
<evidence type="ECO:0000256" key="2">
    <source>
        <dbReference type="RuleBase" id="RU366071"/>
    </source>
</evidence>
<dbReference type="Gene3D" id="3.40.50.300">
    <property type="entry name" value="P-loop containing nucleotide triphosphate hydrolases"/>
    <property type="match status" value="1"/>
</dbReference>
<dbReference type="InterPro" id="IPR001482">
    <property type="entry name" value="T2SS/T4SS_dom"/>
</dbReference>
<dbReference type="SUPFAM" id="SSF52540">
    <property type="entry name" value="P-loop containing nucleoside triphosphate hydrolases"/>
    <property type="match status" value="1"/>
</dbReference>
<dbReference type="InterPro" id="IPR050921">
    <property type="entry name" value="T4SS_GSP_E_ATPase"/>
</dbReference>
<feature type="domain" description="Bacterial type II secretion system protein E" evidence="3">
    <location>
        <begin position="84"/>
        <end position="328"/>
    </location>
</feature>
<keyword evidence="2" id="KW-0067">ATP-binding</keyword>
<accession>A0A829YI28</accession>
<dbReference type="EMBL" id="BLJN01000004">
    <property type="protein sequence ID" value="GFE82481.1"/>
    <property type="molecule type" value="Genomic_DNA"/>
</dbReference>
<dbReference type="PANTHER" id="PTHR30486:SF6">
    <property type="entry name" value="TYPE IV PILUS RETRACTATION ATPASE PILT"/>
    <property type="match status" value="1"/>
</dbReference>
<comment type="caution">
    <text evidence="4">The sequence shown here is derived from an EMBL/GenBank/DDBJ whole genome shotgun (WGS) entry which is preliminary data.</text>
</comment>
<dbReference type="GO" id="GO:0044097">
    <property type="term" value="P:secretion by the type IV secretion system"/>
    <property type="evidence" value="ECO:0007669"/>
    <property type="project" value="InterPro"/>
</dbReference>
<dbReference type="GO" id="GO:0016887">
    <property type="term" value="F:ATP hydrolysis activity"/>
    <property type="evidence" value="ECO:0007669"/>
    <property type="project" value="InterPro"/>
</dbReference>
<dbReference type="NCBIfam" id="TIGR02788">
    <property type="entry name" value="VirB11"/>
    <property type="match status" value="1"/>
</dbReference>
<name>A0A829YI28_9GAMM</name>
<keyword evidence="2" id="KW-0547">Nucleotide-binding</keyword>
<dbReference type="InterPro" id="IPR027417">
    <property type="entry name" value="P-loop_NTPase"/>
</dbReference>
<gene>
    <name evidence="4" type="primary">virB11</name>
    <name evidence="4" type="ORF">GCM10011487_44810</name>
</gene>
<evidence type="ECO:0000256" key="1">
    <source>
        <dbReference type="ARBA" id="ARBA00006611"/>
    </source>
</evidence>
<evidence type="ECO:0000313" key="5">
    <source>
        <dbReference type="Proteomes" id="UP000445000"/>
    </source>
</evidence>
<dbReference type="Gene3D" id="3.30.450.90">
    <property type="match status" value="1"/>
</dbReference>
<comment type="similarity">
    <text evidence="1 2">Belongs to the GSP E family.</text>
</comment>
<reference evidence="5" key="1">
    <citation type="submission" date="2020-01" db="EMBL/GenBank/DDBJ databases">
        <title>'Steroidobacter agaridevorans' sp. nov., agar-degrading bacteria isolated from rhizosphere soils.</title>
        <authorList>
            <person name="Ikenaga M."/>
            <person name="Kataoka M."/>
            <person name="Murouchi A."/>
            <person name="Katsuragi S."/>
            <person name="Sakai M."/>
        </authorList>
    </citation>
    <scope>NUCLEOTIDE SEQUENCE [LARGE SCALE GENOMIC DNA]</scope>
    <source>
        <strain evidence="5">YU21-B</strain>
    </source>
</reference>
<dbReference type="GO" id="GO:0043684">
    <property type="term" value="C:type IV secretion system complex"/>
    <property type="evidence" value="ECO:0007669"/>
    <property type="project" value="UniProtKB-UniRule"/>
</dbReference>
<dbReference type="CDD" id="cd01130">
    <property type="entry name" value="VirB11-like_ATPase"/>
    <property type="match status" value="1"/>
</dbReference>
<protein>
    <recommendedName>
        <fullName evidence="2">Type IV secretion system protein</fullName>
    </recommendedName>
</protein>
<dbReference type="InterPro" id="IPR014155">
    <property type="entry name" value="VirB11"/>
</dbReference>
<organism evidence="4 5">
    <name type="scientific">Steroidobacter agaridevorans</name>
    <dbReference type="NCBI Taxonomy" id="2695856"/>
    <lineage>
        <taxon>Bacteria</taxon>
        <taxon>Pseudomonadati</taxon>
        <taxon>Pseudomonadota</taxon>
        <taxon>Gammaproteobacteria</taxon>
        <taxon>Steroidobacterales</taxon>
        <taxon>Steroidobacteraceae</taxon>
        <taxon>Steroidobacter</taxon>
    </lineage>
</organism>
<evidence type="ECO:0000313" key="4">
    <source>
        <dbReference type="EMBL" id="GFE82481.1"/>
    </source>
</evidence>
<keyword evidence="5" id="KW-1185">Reference proteome</keyword>
<proteinExistence type="inferred from homology"/>
<dbReference type="AlphaFoldDB" id="A0A829YI28"/>
<dbReference type="Proteomes" id="UP000445000">
    <property type="component" value="Unassembled WGS sequence"/>
</dbReference>
<dbReference type="Pfam" id="PF00437">
    <property type="entry name" value="T2SSE"/>
    <property type="match status" value="1"/>
</dbReference>
<sequence>MNSCSPTNPSGFDIEPNAMEATEVPIRRTALDLTLQPLRPLLDRPATTELCLNRPFEAYVETYAGWHREPLPWATYEWCRSVAKLVANASRQRVDEHAPLLSASLPTGERIQFVLPPATSPGTVAITVRRPSSQVWALDDLDRRGVFRGTKCASPELDETERELKALLRTQNIEAFLRLAMRARKNILVSGATGAGKTTVTKALILEIAHEERLITIEDAPELPLTRHPNHVQLFYSRGDQGTARVSPQQLVQASLRMRPDRILLAELRGEEALDYLRQVNSGHPGSITSVHAASAALAFEAMALLVKQSPGGRELSRADIKTLLAQTVDIVLQCDREPGRRFVSEVWYEPEAKRNALATASVA</sequence>
<dbReference type="GO" id="GO:0005524">
    <property type="term" value="F:ATP binding"/>
    <property type="evidence" value="ECO:0007669"/>
    <property type="project" value="UniProtKB-UniRule"/>
</dbReference>
<dbReference type="PANTHER" id="PTHR30486">
    <property type="entry name" value="TWITCHING MOTILITY PROTEIN PILT"/>
    <property type="match status" value="1"/>
</dbReference>
<comment type="function">
    <text evidence="2">Part of the Type IV secretion system.</text>
</comment>